<feature type="transmembrane region" description="Helical" evidence="6">
    <location>
        <begin position="294"/>
        <end position="315"/>
    </location>
</feature>
<evidence type="ECO:0000256" key="2">
    <source>
        <dbReference type="ARBA" id="ARBA00009025"/>
    </source>
</evidence>
<dbReference type="GO" id="GO:0003954">
    <property type="term" value="F:NADH dehydrogenase activity"/>
    <property type="evidence" value="ECO:0007669"/>
    <property type="project" value="TreeGrafter"/>
</dbReference>
<feature type="transmembrane region" description="Helical" evidence="6">
    <location>
        <begin position="122"/>
        <end position="142"/>
    </location>
</feature>
<comment type="caution">
    <text evidence="8">The sequence shown here is derived from an EMBL/GenBank/DDBJ whole genome shotgun (WGS) entry which is preliminary data.</text>
</comment>
<feature type="domain" description="NADH:quinone oxidoreductase/Mrp antiporter transmembrane" evidence="7">
    <location>
        <begin position="118"/>
        <end position="412"/>
    </location>
</feature>
<dbReference type="GO" id="GO:0048039">
    <property type="term" value="F:ubiquinone binding"/>
    <property type="evidence" value="ECO:0007669"/>
    <property type="project" value="TreeGrafter"/>
</dbReference>
<name>A0A832VXU8_9EURY</name>
<keyword evidence="5 6" id="KW-0472">Membrane</keyword>
<dbReference type="GO" id="GO:0008137">
    <property type="term" value="F:NADH dehydrogenase (ubiquinone) activity"/>
    <property type="evidence" value="ECO:0007669"/>
    <property type="project" value="InterPro"/>
</dbReference>
<reference evidence="8" key="1">
    <citation type="journal article" date="2020" name="bioRxiv">
        <title>A rank-normalized archaeal taxonomy based on genome phylogeny resolves widespread incomplete and uneven classifications.</title>
        <authorList>
            <person name="Rinke C."/>
            <person name="Chuvochina M."/>
            <person name="Mussig A.J."/>
            <person name="Chaumeil P.-A."/>
            <person name="Waite D.W."/>
            <person name="Whitman W.B."/>
            <person name="Parks D.H."/>
            <person name="Hugenholtz P."/>
        </authorList>
    </citation>
    <scope>NUCLEOTIDE SEQUENCE</scope>
    <source>
        <strain evidence="8">UBA12518</strain>
    </source>
</reference>
<proteinExistence type="inferred from homology"/>
<keyword evidence="4 6" id="KW-1133">Transmembrane helix</keyword>
<feature type="transmembrane region" description="Helical" evidence="6">
    <location>
        <begin position="229"/>
        <end position="250"/>
    </location>
</feature>
<dbReference type="GO" id="GO:0042773">
    <property type="term" value="P:ATP synthesis coupled electron transport"/>
    <property type="evidence" value="ECO:0007669"/>
    <property type="project" value="InterPro"/>
</dbReference>
<feature type="transmembrane region" description="Helical" evidence="6">
    <location>
        <begin position="321"/>
        <end position="342"/>
    </location>
</feature>
<evidence type="ECO:0000259" key="7">
    <source>
        <dbReference type="Pfam" id="PF00361"/>
    </source>
</evidence>
<accession>A0A832VXU8</accession>
<dbReference type="Proteomes" id="UP000600363">
    <property type="component" value="Unassembled WGS sequence"/>
</dbReference>
<evidence type="ECO:0000313" key="8">
    <source>
        <dbReference type="EMBL" id="HIH70098.1"/>
    </source>
</evidence>
<feature type="transmembrane region" description="Helical" evidence="6">
    <location>
        <begin position="154"/>
        <end position="175"/>
    </location>
</feature>
<dbReference type="InterPro" id="IPR010227">
    <property type="entry name" value="NADH_Q_OxRdtase_chainM/4"/>
</dbReference>
<feature type="transmembrane region" description="Helical" evidence="6">
    <location>
        <begin position="71"/>
        <end position="92"/>
    </location>
</feature>
<feature type="transmembrane region" description="Helical" evidence="6">
    <location>
        <begin position="28"/>
        <end position="51"/>
    </location>
</feature>
<organism evidence="8 9">
    <name type="scientific">Methermicoccus shengliensis</name>
    <dbReference type="NCBI Taxonomy" id="660064"/>
    <lineage>
        <taxon>Archaea</taxon>
        <taxon>Methanobacteriati</taxon>
        <taxon>Methanobacteriota</taxon>
        <taxon>Stenosarchaea group</taxon>
        <taxon>Methanomicrobia</taxon>
        <taxon>Methanosarcinales</taxon>
        <taxon>Methermicoccaceae</taxon>
        <taxon>Methermicoccus</taxon>
    </lineage>
</organism>
<evidence type="ECO:0000256" key="4">
    <source>
        <dbReference type="ARBA" id="ARBA00022989"/>
    </source>
</evidence>
<feature type="transmembrane region" description="Helical" evidence="6">
    <location>
        <begin position="398"/>
        <end position="418"/>
    </location>
</feature>
<dbReference type="Pfam" id="PF00361">
    <property type="entry name" value="Proton_antipo_M"/>
    <property type="match status" value="1"/>
</dbReference>
<dbReference type="GO" id="GO:0015990">
    <property type="term" value="P:electron transport coupled proton transport"/>
    <property type="evidence" value="ECO:0007669"/>
    <property type="project" value="TreeGrafter"/>
</dbReference>
<dbReference type="EMBL" id="DUIH01000021">
    <property type="protein sequence ID" value="HIH70098.1"/>
    <property type="molecule type" value="Genomic_DNA"/>
</dbReference>
<dbReference type="InterPro" id="IPR003918">
    <property type="entry name" value="NADH_UbQ_OxRdtase"/>
</dbReference>
<evidence type="ECO:0000256" key="5">
    <source>
        <dbReference type="ARBA" id="ARBA00023136"/>
    </source>
</evidence>
<comment type="subcellular location">
    <subcellularLocation>
        <location evidence="1">Membrane</location>
        <topology evidence="1">Multi-pass membrane protein</topology>
    </subcellularLocation>
</comment>
<dbReference type="PANTHER" id="PTHR43507:SF1">
    <property type="entry name" value="NADH-UBIQUINONE OXIDOREDUCTASE CHAIN 4"/>
    <property type="match status" value="1"/>
</dbReference>
<feature type="transmembrane region" description="Helical" evidence="6">
    <location>
        <begin position="438"/>
        <end position="459"/>
    </location>
</feature>
<gene>
    <name evidence="8" type="ORF">HA299_05765</name>
</gene>
<dbReference type="GO" id="GO:0016020">
    <property type="term" value="C:membrane"/>
    <property type="evidence" value="ECO:0007669"/>
    <property type="project" value="UniProtKB-SubCell"/>
</dbReference>
<feature type="transmembrane region" description="Helical" evidence="6">
    <location>
        <begin position="6"/>
        <end position="21"/>
    </location>
</feature>
<dbReference type="PANTHER" id="PTHR43507">
    <property type="entry name" value="NADH-UBIQUINONE OXIDOREDUCTASE CHAIN 4"/>
    <property type="match status" value="1"/>
</dbReference>
<dbReference type="NCBIfam" id="TIGR01972">
    <property type="entry name" value="NDH_I_M"/>
    <property type="match status" value="1"/>
</dbReference>
<feature type="transmembrane region" description="Helical" evidence="6">
    <location>
        <begin position="262"/>
        <end position="287"/>
    </location>
</feature>
<feature type="transmembrane region" description="Helical" evidence="6">
    <location>
        <begin position="99"/>
        <end position="116"/>
    </location>
</feature>
<evidence type="ECO:0000313" key="9">
    <source>
        <dbReference type="Proteomes" id="UP000600363"/>
    </source>
</evidence>
<feature type="transmembrane region" description="Helical" evidence="6">
    <location>
        <begin position="200"/>
        <end position="222"/>
    </location>
</feature>
<evidence type="ECO:0000256" key="6">
    <source>
        <dbReference type="SAM" id="Phobius"/>
    </source>
</evidence>
<dbReference type="PRINTS" id="PR01437">
    <property type="entry name" value="NUOXDRDTASE4"/>
</dbReference>
<sequence length="480" mass="51276">MMYVASAIMVCFAGALVSYMAKGHARAVALIFSLVPLALFGYMYALVGTAYTEAHPWITPLGIQLSFAIDGLSMALVLLTAILFPLTIVYAWNHDQRPGLFFSLLLLLEAALIGVFTATDFIVFYICWELTLIPLYFVVGLFGGERREHAAIKFFIYTHVGSLVMLLAIFALYFASGLSTFDMHSLMGAYAQLPPALRDLIFAGLLVGFIVKLPAVPFHGWLPDAYGEAPTAGTVLIAGLLSKMGAYGLLRISLPMLGVTHSVGLFTTLLAVLGVGGIVYASLVALAQRDLKQMVAYSSVSHMGFVLLAVASLSAVSVSGAMFMLFSHGLIIALLFMAVGVVHERAGTRLIPELGGITHRMPVLAFLVMGGFLASLGLPGMSGFVAEFLILTGAYPSLPTFVLAALFGMIITASYYIWAMQRAFFGPYNERLGEVMDVGATQAVPMAVLLGLVVLLGLYPAPLLGMLEKVATSLVMGVLL</sequence>
<keyword evidence="3 6" id="KW-0812">Transmembrane</keyword>
<feature type="transmembrane region" description="Helical" evidence="6">
    <location>
        <begin position="363"/>
        <end position="386"/>
    </location>
</feature>
<evidence type="ECO:0000256" key="1">
    <source>
        <dbReference type="ARBA" id="ARBA00004141"/>
    </source>
</evidence>
<comment type="similarity">
    <text evidence="2">Belongs to the complex I subunit 4 family.</text>
</comment>
<dbReference type="AlphaFoldDB" id="A0A832VXU8"/>
<evidence type="ECO:0000256" key="3">
    <source>
        <dbReference type="ARBA" id="ARBA00022692"/>
    </source>
</evidence>
<dbReference type="InterPro" id="IPR001750">
    <property type="entry name" value="ND/Mrp_TM"/>
</dbReference>
<protein>
    <submittedName>
        <fullName evidence="8">NADH-quinone oxidoreductase subunit M</fullName>
    </submittedName>
</protein>